<dbReference type="Proteomes" id="UP000037178">
    <property type="component" value="Unassembled WGS sequence"/>
</dbReference>
<name>A0A0J9GW24_9RHOB</name>
<dbReference type="AlphaFoldDB" id="A0A0J9GW24"/>
<keyword evidence="2" id="KW-1185">Reference proteome</keyword>
<sequence>MDHLEAYRARDVLALPLVAQDGWRIKQYAILSAERVLSRDVTDAAAKAMIERLPPPGGLDSADGNHGICIQIVHFAQVAVVAPAVYWQWGSVLARLDQMRAPWEEPTDFKAGVPEVLGCVWEMDVIAAEVALWRDTVLSHHGAPEERLKHYLSKMPGANA</sequence>
<evidence type="ECO:0000313" key="2">
    <source>
        <dbReference type="Proteomes" id="UP000037178"/>
    </source>
</evidence>
<gene>
    <name evidence="1" type="ORF">AIOL_002731</name>
</gene>
<reference evidence="1 2" key="1">
    <citation type="submission" date="2015-06" db="EMBL/GenBank/DDBJ databases">
        <title>Draft genome sequence of an Alphaproteobacteria species associated to the Mediterranean sponge Oscarella lobularis.</title>
        <authorList>
            <person name="Jourda C."/>
            <person name="Santini S."/>
            <person name="Claverie J.-M."/>
        </authorList>
    </citation>
    <scope>NUCLEOTIDE SEQUENCE [LARGE SCALE GENOMIC DNA]</scope>
    <source>
        <strain evidence="1">IGS</strain>
    </source>
</reference>
<protein>
    <submittedName>
        <fullName evidence="1">Uncharacterized protein</fullName>
    </submittedName>
</protein>
<comment type="caution">
    <text evidence="1">The sequence shown here is derived from an EMBL/GenBank/DDBJ whole genome shotgun (WGS) entry which is preliminary data.</text>
</comment>
<dbReference type="EMBL" id="LFTY01000002">
    <property type="protein sequence ID" value="KMW57763.1"/>
    <property type="molecule type" value="Genomic_DNA"/>
</dbReference>
<proteinExistence type="predicted"/>
<organism evidence="1 2">
    <name type="scientific">Candidatus Rhodobacter oscarellae</name>
    <dbReference type="NCBI Taxonomy" id="1675527"/>
    <lineage>
        <taxon>Bacteria</taxon>
        <taxon>Pseudomonadati</taxon>
        <taxon>Pseudomonadota</taxon>
        <taxon>Alphaproteobacteria</taxon>
        <taxon>Rhodobacterales</taxon>
        <taxon>Rhodobacter group</taxon>
        <taxon>Rhodobacter</taxon>
    </lineage>
</organism>
<dbReference type="OrthoDB" id="8081243at2"/>
<dbReference type="STRING" id="1675527.AIOL_002731"/>
<evidence type="ECO:0000313" key="1">
    <source>
        <dbReference type="EMBL" id="KMW57763.1"/>
    </source>
</evidence>
<dbReference type="PATRIC" id="fig|1675527.3.peg.2859"/>
<accession>A0A0J9GW24</accession>
<dbReference type="RefSeq" id="WP_049643457.1">
    <property type="nucleotide sequence ID" value="NZ_LFTY01000002.1"/>
</dbReference>